<evidence type="ECO:0000256" key="1">
    <source>
        <dbReference type="ARBA" id="ARBA00004496"/>
    </source>
</evidence>
<evidence type="ECO:0000313" key="6">
    <source>
        <dbReference type="Proteomes" id="UP000317291"/>
    </source>
</evidence>
<keyword evidence="6" id="KW-1185">Reference proteome</keyword>
<gene>
    <name evidence="5" type="ORF">FK529_18245</name>
</gene>
<dbReference type="EMBL" id="VIGW01000016">
    <property type="protein sequence ID" value="TWS17922.1"/>
    <property type="molecule type" value="Genomic_DNA"/>
</dbReference>
<dbReference type="Proteomes" id="UP000317291">
    <property type="component" value="Unassembled WGS sequence"/>
</dbReference>
<accession>A0A5C5R5C0</accession>
<organism evidence="5 6">
    <name type="scientific">Tsukamurella asaccharolytica</name>
    <dbReference type="NCBI Taxonomy" id="2592067"/>
    <lineage>
        <taxon>Bacteria</taxon>
        <taxon>Bacillati</taxon>
        <taxon>Actinomycetota</taxon>
        <taxon>Actinomycetes</taxon>
        <taxon>Mycobacteriales</taxon>
        <taxon>Tsukamurellaceae</taxon>
        <taxon>Tsukamurella</taxon>
    </lineage>
</organism>
<keyword evidence="3" id="KW-0963">Cytoplasm</keyword>
<evidence type="ECO:0000256" key="3">
    <source>
        <dbReference type="ARBA" id="ARBA00022490"/>
    </source>
</evidence>
<evidence type="ECO:0000256" key="4">
    <source>
        <dbReference type="ARBA" id="ARBA00023186"/>
    </source>
</evidence>
<proteinExistence type="inferred from homology"/>
<protein>
    <submittedName>
        <fullName evidence="5">ESX secretion-associated protein EspG</fullName>
    </submittedName>
</protein>
<comment type="similarity">
    <text evidence="2">Belongs to the EspG family.</text>
</comment>
<reference evidence="5 6" key="1">
    <citation type="submission" date="2019-06" db="EMBL/GenBank/DDBJ databases">
        <title>Tsukamurella conjunctivitidis sp. nov., Tsukamurella assacharolytica sp. nov. and Tsukamurella sputae sp. nov. isolated from patients with conjunctivitis, bacteraemia (lymphoma) and respiratory infection (sputum) in Hong Kong.</title>
        <authorList>
            <person name="Teng J.L.L."/>
            <person name="Lee H.H."/>
            <person name="Fong J.Y.H."/>
            <person name="Fok K.M.N."/>
            <person name="Lau S.K.P."/>
            <person name="Woo P.C.Y."/>
        </authorList>
    </citation>
    <scope>NUCLEOTIDE SEQUENCE [LARGE SCALE GENOMIC DNA]</scope>
    <source>
        <strain evidence="5 6">HKU71</strain>
    </source>
</reference>
<sequence>MTRARPPHARGRASVEVEGRMAVLRDEPAAKLSAFAADIDELLLLMRLSDVSELAPVVLAVHPNVYRPDDQLVVDLAVLPGLVDAGLVDATGSVDPQVRQWLSALQAPAAEVAIRVFDGDAVLRGAVVRREELVVVAFRNDDQFTVQGFRTDREDFESTVVEPLWRVLGARDPADFESFTVDEGELAEIVASFDPQVTGARGEREVRSRLREHDLSPQTIDVLLDAARYTGRRAEIVYHRADSSGVRTQAAWAVGVMDTGAGRVLSTTDRGAQGVLDVTLSPGTRRRFSEGITALVERGGCRGWFDTTN</sequence>
<dbReference type="InterPro" id="IPR025734">
    <property type="entry name" value="EspG"/>
</dbReference>
<comment type="subcellular location">
    <subcellularLocation>
        <location evidence="1">Cytoplasm</location>
    </subcellularLocation>
</comment>
<evidence type="ECO:0000313" key="5">
    <source>
        <dbReference type="EMBL" id="TWS17922.1"/>
    </source>
</evidence>
<keyword evidence="4" id="KW-0143">Chaperone</keyword>
<dbReference type="Pfam" id="PF14011">
    <property type="entry name" value="ESX-1_EspG"/>
    <property type="match status" value="1"/>
</dbReference>
<comment type="caution">
    <text evidence="5">The sequence shown here is derived from an EMBL/GenBank/DDBJ whole genome shotgun (WGS) entry which is preliminary data.</text>
</comment>
<name>A0A5C5R5C0_9ACTN</name>
<evidence type="ECO:0000256" key="2">
    <source>
        <dbReference type="ARBA" id="ARBA00006411"/>
    </source>
</evidence>
<dbReference type="AlphaFoldDB" id="A0A5C5R5C0"/>